<dbReference type="EMBL" id="JABFUD020000008">
    <property type="protein sequence ID" value="KAI5076218.1"/>
    <property type="molecule type" value="Genomic_DNA"/>
</dbReference>
<reference evidence="1" key="1">
    <citation type="submission" date="2021-01" db="EMBL/GenBank/DDBJ databases">
        <title>Adiantum capillus-veneris genome.</title>
        <authorList>
            <person name="Fang Y."/>
            <person name="Liao Q."/>
        </authorList>
    </citation>
    <scope>NUCLEOTIDE SEQUENCE</scope>
    <source>
        <strain evidence="1">H3</strain>
        <tissue evidence="1">Leaf</tissue>
    </source>
</reference>
<dbReference type="Proteomes" id="UP000886520">
    <property type="component" value="Chromosome 8"/>
</dbReference>
<organism evidence="1 2">
    <name type="scientific">Adiantum capillus-veneris</name>
    <name type="common">Maidenhair fern</name>
    <dbReference type="NCBI Taxonomy" id="13818"/>
    <lineage>
        <taxon>Eukaryota</taxon>
        <taxon>Viridiplantae</taxon>
        <taxon>Streptophyta</taxon>
        <taxon>Embryophyta</taxon>
        <taxon>Tracheophyta</taxon>
        <taxon>Polypodiopsida</taxon>
        <taxon>Polypodiidae</taxon>
        <taxon>Polypodiales</taxon>
        <taxon>Pteridineae</taxon>
        <taxon>Pteridaceae</taxon>
        <taxon>Vittarioideae</taxon>
        <taxon>Adiantum</taxon>
    </lineage>
</organism>
<proteinExistence type="predicted"/>
<evidence type="ECO:0000313" key="1">
    <source>
        <dbReference type="EMBL" id="KAI5076218.1"/>
    </source>
</evidence>
<dbReference type="InterPro" id="IPR042241">
    <property type="entry name" value="GCP_C_sf"/>
</dbReference>
<comment type="caution">
    <text evidence="1">The sequence shown here is derived from an EMBL/GenBank/DDBJ whole genome shotgun (WGS) entry which is preliminary data.</text>
</comment>
<accession>A0A9D4UZ15</accession>
<dbReference type="AlphaFoldDB" id="A0A9D4UZ15"/>
<gene>
    <name evidence="1" type="ORF">GOP47_0008283</name>
</gene>
<sequence>MKACQYAGLWKRYPRQRRKPIKDAINCQRRLRNAAFGSGKRSLSVVTTTKSASRSMQTSRQSQLRAACRPVDFRVSRVSVLGASQKEILRPRSSAEGNIRLLTIHGDISNKLNDGWESIALEYCIKWPLQLLFTKETLSKVVGSRFKC</sequence>
<name>A0A9D4UZ15_ADICA</name>
<dbReference type="Gene3D" id="1.20.120.1900">
    <property type="entry name" value="Gamma-tubulin complex, C-terminal domain"/>
    <property type="match status" value="1"/>
</dbReference>
<keyword evidence="2" id="KW-1185">Reference proteome</keyword>
<dbReference type="OrthoDB" id="78652at2759"/>
<evidence type="ECO:0000313" key="2">
    <source>
        <dbReference type="Proteomes" id="UP000886520"/>
    </source>
</evidence>
<protein>
    <submittedName>
        <fullName evidence="1">Uncharacterized protein</fullName>
    </submittedName>
</protein>